<reference evidence="2 3" key="1">
    <citation type="submission" date="2015-08" db="EMBL/GenBank/DDBJ databases">
        <title>Investigation of the bacterial diversity of lava forest soil.</title>
        <authorList>
            <person name="Lee J.S."/>
        </authorList>
    </citation>
    <scope>NUCLEOTIDE SEQUENCE [LARGE SCALE GENOMIC DNA]</scope>
    <source>
        <strain evidence="2 3">GJW-30</strain>
    </source>
</reference>
<gene>
    <name evidence="2" type="ORF">GJW-30_1_00846</name>
</gene>
<dbReference type="Gene3D" id="3.40.50.1010">
    <property type="entry name" value="5'-nuclease"/>
    <property type="match status" value="1"/>
</dbReference>
<feature type="domain" description="PIN" evidence="1">
    <location>
        <begin position="4"/>
        <end position="117"/>
    </location>
</feature>
<dbReference type="AlphaFoldDB" id="A0A0S3PQS7"/>
<dbReference type="Pfam" id="PF01850">
    <property type="entry name" value="PIN"/>
    <property type="match status" value="1"/>
</dbReference>
<sequence>MRLLLDTHIFLWIRLDDRRLSPKARKRIIAADAIFVSSVSFLEIAIKSRAGKLKADLDEMLVSLDERGFTELAVSARHTVAVHDLPTFHPDPFDLLLIAQAEVEDMRLMTADAQVAAYSDRIILV</sequence>
<accession>A0A0S3PQS7</accession>
<dbReference type="InterPro" id="IPR029060">
    <property type="entry name" value="PIN-like_dom_sf"/>
</dbReference>
<evidence type="ECO:0000313" key="2">
    <source>
        <dbReference type="EMBL" id="BAT58322.1"/>
    </source>
</evidence>
<dbReference type="SUPFAM" id="SSF88723">
    <property type="entry name" value="PIN domain-like"/>
    <property type="match status" value="1"/>
</dbReference>
<dbReference type="InterPro" id="IPR052919">
    <property type="entry name" value="TA_system_RNase"/>
</dbReference>
<dbReference type="PANTHER" id="PTHR36173:SF2">
    <property type="entry name" value="RIBONUCLEASE VAPC16"/>
    <property type="match status" value="1"/>
</dbReference>
<keyword evidence="3" id="KW-1185">Reference proteome</keyword>
<dbReference type="PANTHER" id="PTHR36173">
    <property type="entry name" value="RIBONUCLEASE VAPC16-RELATED"/>
    <property type="match status" value="1"/>
</dbReference>
<evidence type="ECO:0000259" key="1">
    <source>
        <dbReference type="Pfam" id="PF01850"/>
    </source>
</evidence>
<dbReference type="OrthoDB" id="9798990at2"/>
<dbReference type="InterPro" id="IPR002716">
    <property type="entry name" value="PIN_dom"/>
</dbReference>
<dbReference type="CDD" id="cd09872">
    <property type="entry name" value="PIN_Sll0205-like"/>
    <property type="match status" value="1"/>
</dbReference>
<evidence type="ECO:0000313" key="3">
    <source>
        <dbReference type="Proteomes" id="UP000236884"/>
    </source>
</evidence>
<organism evidence="2 3">
    <name type="scientific">Variibacter gotjawalensis</name>
    <dbReference type="NCBI Taxonomy" id="1333996"/>
    <lineage>
        <taxon>Bacteria</taxon>
        <taxon>Pseudomonadati</taxon>
        <taxon>Pseudomonadota</taxon>
        <taxon>Alphaproteobacteria</taxon>
        <taxon>Hyphomicrobiales</taxon>
        <taxon>Nitrobacteraceae</taxon>
        <taxon>Variibacter</taxon>
    </lineage>
</organism>
<proteinExistence type="predicted"/>
<dbReference type="KEGG" id="vgo:GJW-30_1_00846"/>
<dbReference type="RefSeq" id="WP_096352054.1">
    <property type="nucleotide sequence ID" value="NZ_AP014946.1"/>
</dbReference>
<dbReference type="EMBL" id="AP014946">
    <property type="protein sequence ID" value="BAT58322.1"/>
    <property type="molecule type" value="Genomic_DNA"/>
</dbReference>
<dbReference type="InterPro" id="IPR041705">
    <property type="entry name" value="PIN_Sll0205"/>
</dbReference>
<name>A0A0S3PQS7_9BRAD</name>
<dbReference type="Proteomes" id="UP000236884">
    <property type="component" value="Chromosome"/>
</dbReference>
<protein>
    <submittedName>
        <fullName evidence="2">PIN domain protein</fullName>
    </submittedName>
</protein>